<name>A0AA36F577_OCTVU</name>
<evidence type="ECO:0000313" key="2">
    <source>
        <dbReference type="Proteomes" id="UP001162480"/>
    </source>
</evidence>
<dbReference type="AlphaFoldDB" id="A0AA36F577"/>
<dbReference type="Proteomes" id="UP001162480">
    <property type="component" value="Chromosome 6"/>
</dbReference>
<evidence type="ECO:0000313" key="1">
    <source>
        <dbReference type="EMBL" id="CAI9724490.1"/>
    </source>
</evidence>
<accession>A0AA36F577</accession>
<protein>
    <submittedName>
        <fullName evidence="1">Uncharacterized protein</fullName>
    </submittedName>
</protein>
<organism evidence="1 2">
    <name type="scientific">Octopus vulgaris</name>
    <name type="common">Common octopus</name>
    <dbReference type="NCBI Taxonomy" id="6645"/>
    <lineage>
        <taxon>Eukaryota</taxon>
        <taxon>Metazoa</taxon>
        <taxon>Spiralia</taxon>
        <taxon>Lophotrochozoa</taxon>
        <taxon>Mollusca</taxon>
        <taxon>Cephalopoda</taxon>
        <taxon>Coleoidea</taxon>
        <taxon>Octopodiformes</taxon>
        <taxon>Octopoda</taxon>
        <taxon>Incirrata</taxon>
        <taxon>Octopodidae</taxon>
        <taxon>Octopus</taxon>
    </lineage>
</organism>
<dbReference type="EMBL" id="OX597819">
    <property type="protein sequence ID" value="CAI9724490.1"/>
    <property type="molecule type" value="Genomic_DNA"/>
</dbReference>
<sequence length="93" mass="10841">MVSFTEPSPWRNETENVVRQGKRGVFKSIAWSAYCTAAYEYFTPGNNEDKEYAAPDLIIRYRIRPYYPLKSVDPEWFPKSISSITGRNIKILD</sequence>
<reference evidence="1" key="1">
    <citation type="submission" date="2023-08" db="EMBL/GenBank/DDBJ databases">
        <authorList>
            <person name="Alioto T."/>
            <person name="Alioto T."/>
            <person name="Gomez Garrido J."/>
        </authorList>
    </citation>
    <scope>NUCLEOTIDE SEQUENCE</scope>
</reference>
<gene>
    <name evidence="1" type="ORF">OCTVUL_1B007014</name>
</gene>
<proteinExistence type="predicted"/>
<keyword evidence="2" id="KW-1185">Reference proteome</keyword>